<reference evidence="1 2" key="1">
    <citation type="submission" date="2019-08" db="EMBL/GenBank/DDBJ databases">
        <authorList>
            <person name="Peeters C."/>
        </authorList>
    </citation>
    <scope>NUCLEOTIDE SEQUENCE [LARGE SCALE GENOMIC DNA]</scope>
    <source>
        <strain evidence="1 2">LMG 20603</strain>
    </source>
</reference>
<dbReference type="SUPFAM" id="SSF53850">
    <property type="entry name" value="Periplasmic binding protein-like II"/>
    <property type="match status" value="1"/>
</dbReference>
<dbReference type="Proteomes" id="UP000382040">
    <property type="component" value="Unassembled WGS sequence"/>
</dbReference>
<accession>A0A5E5BYU7</accession>
<evidence type="ECO:0000313" key="1">
    <source>
        <dbReference type="EMBL" id="VVE90506.1"/>
    </source>
</evidence>
<organism evidence="1 2">
    <name type="scientific">Pandoraea bronchicola</name>
    <dbReference type="NCBI Taxonomy" id="2508287"/>
    <lineage>
        <taxon>Bacteria</taxon>
        <taxon>Pseudomonadati</taxon>
        <taxon>Pseudomonadota</taxon>
        <taxon>Betaproteobacteria</taxon>
        <taxon>Burkholderiales</taxon>
        <taxon>Burkholderiaceae</taxon>
        <taxon>Pandoraea</taxon>
    </lineage>
</organism>
<gene>
    <name evidence="1" type="ORF">PBR20603_04491</name>
</gene>
<protein>
    <submittedName>
        <fullName evidence="1">LysR family transcriptional regulator</fullName>
    </submittedName>
</protein>
<keyword evidence="2" id="KW-1185">Reference proteome</keyword>
<proteinExistence type="predicted"/>
<name>A0A5E5BYU7_9BURK</name>
<sequence>MCGARDTFFPLWSDPYVLAVPSWHERTMRANSLLGRIGDGNWITCPAHPSHEVLHAFNGACADIAPATQAESFALALNLVAASVSVAYAPQSMANQQHGVVGRCVPPVSVGNPVVDGLSERLRALTRRAAR</sequence>
<dbReference type="EMBL" id="CABPST010000016">
    <property type="protein sequence ID" value="VVE90506.1"/>
    <property type="molecule type" value="Genomic_DNA"/>
</dbReference>
<dbReference type="AlphaFoldDB" id="A0A5E5BYU7"/>
<evidence type="ECO:0000313" key="2">
    <source>
        <dbReference type="Proteomes" id="UP000382040"/>
    </source>
</evidence>
<dbReference type="Gene3D" id="3.40.190.10">
    <property type="entry name" value="Periplasmic binding protein-like II"/>
    <property type="match status" value="1"/>
</dbReference>